<dbReference type="PANTHER" id="PTHR47117">
    <property type="entry name" value="STAR-RELATED LIPID TRANSFER PROTEIN 9"/>
    <property type="match status" value="1"/>
</dbReference>
<accession>A0AAD5XK67</accession>
<dbReference type="InterPro" id="IPR036961">
    <property type="entry name" value="Kinesin_motor_dom_sf"/>
</dbReference>
<dbReference type="PROSITE" id="PS50067">
    <property type="entry name" value="KINESIN_MOTOR_2"/>
    <property type="match status" value="1"/>
</dbReference>
<dbReference type="PROSITE" id="PS00411">
    <property type="entry name" value="KINESIN_MOTOR_1"/>
    <property type="match status" value="1"/>
</dbReference>
<keyword evidence="5 9" id="KW-0067">ATP-binding</keyword>
<dbReference type="Gene3D" id="2.60.200.20">
    <property type="match status" value="1"/>
</dbReference>
<feature type="compositionally biased region" description="Polar residues" evidence="10">
    <location>
        <begin position="844"/>
        <end position="866"/>
    </location>
</feature>
<dbReference type="SMART" id="SM00129">
    <property type="entry name" value="KISc"/>
    <property type="match status" value="1"/>
</dbReference>
<feature type="region of interest" description="Disordered" evidence="10">
    <location>
        <begin position="21"/>
        <end position="66"/>
    </location>
</feature>
<feature type="compositionally biased region" description="Low complexity" evidence="10">
    <location>
        <begin position="27"/>
        <end position="66"/>
    </location>
</feature>
<dbReference type="InterPro" id="IPR019821">
    <property type="entry name" value="Kinesin_motor_CS"/>
</dbReference>
<evidence type="ECO:0000256" key="4">
    <source>
        <dbReference type="ARBA" id="ARBA00022741"/>
    </source>
</evidence>
<dbReference type="SUPFAM" id="SSF52540">
    <property type="entry name" value="P-loop containing nucleoside triphosphate hydrolases"/>
    <property type="match status" value="1"/>
</dbReference>
<dbReference type="InterPro" id="IPR027417">
    <property type="entry name" value="P-loop_NTPase"/>
</dbReference>
<dbReference type="PRINTS" id="PR00380">
    <property type="entry name" value="KINESINHEAVY"/>
</dbReference>
<feature type="region of interest" description="Disordered" evidence="10">
    <location>
        <begin position="1566"/>
        <end position="1587"/>
    </location>
</feature>
<comment type="subcellular location">
    <subcellularLocation>
        <location evidence="1">Cytoplasm</location>
        <location evidence="1">Cytoskeleton</location>
    </subcellularLocation>
</comment>
<dbReference type="SUPFAM" id="SSF49879">
    <property type="entry name" value="SMAD/FHA domain"/>
    <property type="match status" value="1"/>
</dbReference>
<feature type="compositionally biased region" description="Low complexity" evidence="10">
    <location>
        <begin position="1572"/>
        <end position="1587"/>
    </location>
</feature>
<keyword evidence="3" id="KW-0493">Microtubule</keyword>
<feature type="region of interest" description="Disordered" evidence="10">
    <location>
        <begin position="1169"/>
        <end position="1206"/>
    </location>
</feature>
<gene>
    <name evidence="12" type="primary">KLP8</name>
    <name evidence="12" type="ORF">HK100_007031</name>
</gene>
<comment type="caution">
    <text evidence="12">The sequence shown here is derived from an EMBL/GenBank/DDBJ whole genome shotgun (WGS) entry which is preliminary data.</text>
</comment>
<evidence type="ECO:0000256" key="5">
    <source>
        <dbReference type="ARBA" id="ARBA00022840"/>
    </source>
</evidence>
<keyword evidence="4 9" id="KW-0547">Nucleotide-binding</keyword>
<keyword evidence="6" id="KW-0175">Coiled coil</keyword>
<evidence type="ECO:0000256" key="6">
    <source>
        <dbReference type="ARBA" id="ARBA00023054"/>
    </source>
</evidence>
<evidence type="ECO:0000256" key="7">
    <source>
        <dbReference type="ARBA" id="ARBA00023175"/>
    </source>
</evidence>
<dbReference type="InterPro" id="IPR001752">
    <property type="entry name" value="Kinesin_motor_dom"/>
</dbReference>
<dbReference type="InterPro" id="IPR032405">
    <property type="entry name" value="Kinesin_assoc"/>
</dbReference>
<dbReference type="GO" id="GO:0003777">
    <property type="term" value="F:microtubule motor activity"/>
    <property type="evidence" value="ECO:0007669"/>
    <property type="project" value="InterPro"/>
</dbReference>
<sequence>MSSVKVFVRVRPLNARELSINTSTGLPSSTSISPVISTTTSATTSSPTSPINNNSSNSNSNNSTTSIDVDGGSISISIAISTFLPSPSVGNTPSYPASISTPIHPNYNYPNYSSNPYFGSNNYNNNSDSASIISRDPPESKNTTIRSFSFTFDHVFLPPTQSILSPSSSSLLSPAPQHPNAATQAEIYDIVVGNDLLDHAFNGYNVCLFAYGQTGSGKSYTMMGISHSSTEMGVIPRTCQDIFSRINESTGDDPNKSFTVMVSYIEIYNEKVRDLLSSTNNGTRAPSNLRIREHPQLGPYVEDLSRITVTSYPQIERLLDIGNKSRTTAATNMNDSSSRSHAVFTVNLTQTITITSSTSSIASKKDRSSRICLVDLAGSERADATGASGVRLKEGASINKSLTTLGKVISALADSSSSISASSYTNGSNSPIPGLVKRSSTKSLKTASGGGSDGIPFIPYRDSILTWLLKDCLGGNSKTVMLATISPAETAFDETLSTLRYAERAKRIVTRAIVNEDETGRAMRLLQIEVEKLRRKLALYEGGGLTPIDSRRETLRPVSVTSSMGDGYTVAATASNSSNGGGGDSDRRRLSILSDNSVSSDPEALKDQLIASEKLIAEMTGMKGGRMAEIEANRVEILKDLGINIELPSKISNAVGVLAPKTMPHLVNLSEDPLASDCLLYRLPVGQHRVGATADSAIYLQSTTVMPEHAYFECKNSKGSPSSSTSSTLSASNASPNATLQNNSSFSTMPKFIVLICPISGANTYLNNIPLYSPTKLSTGDRVQFGDCAVFKFVDPTLPFKRPQSLTKAQETQFEAIYGSGGRSSTTTSRSSSSLDSRPPIISRTLSKSPTRSTTGATASNLSHSYASSQVSSNDSILALRPNKVGVRPGSSLSPLADYEFSNDDAVFVLPPRSFTGSPRVRMQNARRSRLLEPLNSMELILAKDVVRKWRNRNYVKLAQDILKNAVLLKEANIISRDLEKNVMYEFEIIDNLSEFTSVSFWETTSDVVNRSRQASAQSALSYTGSVISTTGISTAFGTAKVATKPFLAIRVLDGEHNSVYSWTLPEFMNRLSIMRTLYDYPDSIEPSKYYDQRAAKSEMSFYGGDEAESSYPRYRRIGLIYINIKSLQTGILKEIHAPVISQDNGETLGWVLVILAPISTHPVSYEVFDSSEDEGEDESDVKISPHPISSVEQDQRNQQSRQQHRDVRVGDKIVFEVSILELTGISEKKFTQVHCQFRLSEFTGRSGVSISGGSISALSSVNFDRIYSTDPVDGFGAGPVRWNFSQTISLEVTTEVKKILDRGIATFEIFGRHIDPVSTLINERFATTVENPSPAEIFAPSNPRLNLSENFSAAGTLAKKPKREHVILAQLQISELSHSTGDFKPVPVQTNLTHSDTLKAEFRSPADIFLIRQGIQRRITLRLSHSGGKFGFPWRRISYFRVGKIRRIDLKTNRPLEDESESSEMINIPVTGIFDASAGSGGSISGESGRIFSSSSNSSVDEFSPPAVTTAAGNRSNRPHFSNNGQSFLEIEVPWDSSIHNNVYLNKPTKNVRLEVTVEWGVEIDPLNDNPSQQQQQQQHRPLSLSQQLSPISGASDVSQWSVFASPAHFEKQIGIIVHDRDFKVKISALALNMLSTIGVGSGSAVSATTVASATPLSLSTRHASQSSSLFVVETYPVSSSLAPKVTSSTRALMRELDTRGGYVRGQESLGSWMPGGQEIVEQFWRKRDRLWKLQELAKIKSRIEEHEMVVGVAGDTGSVDAARFRDNSAGKETVSQQDNMVLVAKCIELWRNNSRWDDPCLNLLLYDRKHEPNPDDSEEVKFVSTKCRLTLEIVDRAPASFRGPLLTPNEKDVWIKRYFVIRRPYLHMFGDAFELDELAIFSLVNSSVQFGADLGAAFQGKPLQPSFTSNIKLRVEGMVVIFRSIAGGNLAFSGDGHIKPFTEMEIVDQGEYVPEFPEMNTMPLPNQRLPRAKLTWDKQRTLWRARDYKGVHSIFLVGKVAEQEPSNHINVVNDGDRGGSRSKMIKATTTINLLPIKKASKSIRENEIAMDPEKYHHATNALYSAHMIYKDESVVQHLHNYQRHQYRQLKEEYAGNGKGEERARREAEFFTRLANPKCPGTPPLPLECTHDPHHHYHSNQHVQHREHGNQEFFERLYHDRPHERHVKAAADDIAQRRALSRHVNGIHAPGPETIDRLAKPKIVCRKNFQQQSPLPCIGAGKVIADLDGFVTRLAKPRYFVVWKNKKPLSSKKNVGVDVIAENVQL</sequence>
<evidence type="ECO:0000259" key="11">
    <source>
        <dbReference type="PROSITE" id="PS50067"/>
    </source>
</evidence>
<feature type="region of interest" description="Disordered" evidence="10">
    <location>
        <begin position="418"/>
        <end position="437"/>
    </location>
</feature>
<evidence type="ECO:0000256" key="8">
    <source>
        <dbReference type="ARBA" id="ARBA00023212"/>
    </source>
</evidence>
<dbReference type="GO" id="GO:0005524">
    <property type="term" value="F:ATP binding"/>
    <property type="evidence" value="ECO:0007669"/>
    <property type="project" value="UniProtKB-UniRule"/>
</dbReference>
<feature type="region of interest" description="Disordered" evidence="10">
    <location>
        <begin position="817"/>
        <end position="866"/>
    </location>
</feature>
<evidence type="ECO:0000313" key="12">
    <source>
        <dbReference type="EMBL" id="KAJ3130999.1"/>
    </source>
</evidence>
<feature type="compositionally biased region" description="Polar residues" evidence="10">
    <location>
        <begin position="1512"/>
        <end position="1521"/>
    </location>
</feature>
<dbReference type="Pfam" id="PF12473">
    <property type="entry name" value="DUF3694"/>
    <property type="match status" value="1"/>
</dbReference>
<dbReference type="GO" id="GO:0005874">
    <property type="term" value="C:microtubule"/>
    <property type="evidence" value="ECO:0007669"/>
    <property type="project" value="UniProtKB-KW"/>
</dbReference>
<feature type="binding site" evidence="9">
    <location>
        <begin position="212"/>
        <end position="219"/>
    </location>
    <ligand>
        <name>ATP</name>
        <dbReference type="ChEBI" id="CHEBI:30616"/>
    </ligand>
</feature>
<dbReference type="InterPro" id="IPR008984">
    <property type="entry name" value="SMAD_FHA_dom_sf"/>
</dbReference>
<evidence type="ECO:0000313" key="13">
    <source>
        <dbReference type="Proteomes" id="UP001211907"/>
    </source>
</evidence>
<feature type="compositionally biased region" description="Low complexity" evidence="10">
    <location>
        <begin position="823"/>
        <end position="834"/>
    </location>
</feature>
<protein>
    <submittedName>
        <fullName evidence="12">Kinesin-like protein Klp8</fullName>
    </submittedName>
</protein>
<dbReference type="Proteomes" id="UP001211907">
    <property type="component" value="Unassembled WGS sequence"/>
</dbReference>
<feature type="compositionally biased region" description="Low complexity" evidence="10">
    <location>
        <begin position="1486"/>
        <end position="1505"/>
    </location>
</feature>
<feature type="compositionally biased region" description="Low complexity" evidence="10">
    <location>
        <begin position="418"/>
        <end position="430"/>
    </location>
</feature>
<feature type="domain" description="Kinesin motor" evidence="11">
    <location>
        <begin position="3"/>
        <end position="508"/>
    </location>
</feature>
<feature type="region of interest" description="Disordered" evidence="10">
    <location>
        <begin position="1480"/>
        <end position="1521"/>
    </location>
</feature>
<feature type="region of interest" description="Disordered" evidence="10">
    <location>
        <begin position="716"/>
        <end position="737"/>
    </location>
</feature>
<feature type="compositionally biased region" description="Acidic residues" evidence="10">
    <location>
        <begin position="1170"/>
        <end position="1180"/>
    </location>
</feature>
<keyword evidence="8" id="KW-0206">Cytoskeleton</keyword>
<keyword evidence="7 9" id="KW-0505">Motor protein</keyword>
<name>A0AAD5XK67_9FUNG</name>
<dbReference type="Pfam" id="PF00225">
    <property type="entry name" value="Kinesin"/>
    <property type="match status" value="1"/>
</dbReference>
<evidence type="ECO:0000256" key="3">
    <source>
        <dbReference type="ARBA" id="ARBA00022701"/>
    </source>
</evidence>
<dbReference type="EMBL" id="JADGJH010000329">
    <property type="protein sequence ID" value="KAJ3130999.1"/>
    <property type="molecule type" value="Genomic_DNA"/>
</dbReference>
<comment type="similarity">
    <text evidence="9">Belongs to the TRAFAC class myosin-kinesin ATPase superfamily. Kinesin family.</text>
</comment>
<evidence type="ECO:0000256" key="9">
    <source>
        <dbReference type="PROSITE-ProRule" id="PRU00283"/>
    </source>
</evidence>
<dbReference type="Pfam" id="PF16183">
    <property type="entry name" value="Kinesin_assoc"/>
    <property type="match status" value="1"/>
</dbReference>
<reference evidence="12" key="1">
    <citation type="submission" date="2020-05" db="EMBL/GenBank/DDBJ databases">
        <title>Phylogenomic resolution of chytrid fungi.</title>
        <authorList>
            <person name="Stajich J.E."/>
            <person name="Amses K."/>
            <person name="Simmons R."/>
            <person name="Seto K."/>
            <person name="Myers J."/>
            <person name="Bonds A."/>
            <person name="Quandt C.A."/>
            <person name="Barry K."/>
            <person name="Liu P."/>
            <person name="Grigoriev I."/>
            <person name="Longcore J.E."/>
            <person name="James T.Y."/>
        </authorList>
    </citation>
    <scope>NUCLEOTIDE SEQUENCE</scope>
    <source>
        <strain evidence="12">JEL0513</strain>
    </source>
</reference>
<evidence type="ECO:0000256" key="2">
    <source>
        <dbReference type="ARBA" id="ARBA00022490"/>
    </source>
</evidence>
<keyword evidence="2" id="KW-0963">Cytoplasm</keyword>
<dbReference type="GO" id="GO:0008017">
    <property type="term" value="F:microtubule binding"/>
    <property type="evidence" value="ECO:0007669"/>
    <property type="project" value="InterPro"/>
</dbReference>
<keyword evidence="13" id="KW-1185">Reference proteome</keyword>
<dbReference type="InterPro" id="IPR022164">
    <property type="entry name" value="Kinesin-like"/>
</dbReference>
<evidence type="ECO:0000256" key="10">
    <source>
        <dbReference type="SAM" id="MobiDB-lite"/>
    </source>
</evidence>
<evidence type="ECO:0000256" key="1">
    <source>
        <dbReference type="ARBA" id="ARBA00004245"/>
    </source>
</evidence>
<feature type="compositionally biased region" description="Low complexity" evidence="10">
    <location>
        <begin position="720"/>
        <end position="737"/>
    </location>
</feature>
<dbReference type="GO" id="GO:0007018">
    <property type="term" value="P:microtubule-based movement"/>
    <property type="evidence" value="ECO:0007669"/>
    <property type="project" value="InterPro"/>
</dbReference>
<proteinExistence type="inferred from homology"/>
<organism evidence="12 13">
    <name type="scientific">Physocladia obscura</name>
    <dbReference type="NCBI Taxonomy" id="109957"/>
    <lineage>
        <taxon>Eukaryota</taxon>
        <taxon>Fungi</taxon>
        <taxon>Fungi incertae sedis</taxon>
        <taxon>Chytridiomycota</taxon>
        <taxon>Chytridiomycota incertae sedis</taxon>
        <taxon>Chytridiomycetes</taxon>
        <taxon>Chytridiales</taxon>
        <taxon>Chytriomycetaceae</taxon>
        <taxon>Physocladia</taxon>
    </lineage>
</organism>
<dbReference type="Gene3D" id="3.40.850.10">
    <property type="entry name" value="Kinesin motor domain"/>
    <property type="match status" value="1"/>
</dbReference>